<sequence length="180" mass="19719">MAEPGEPVRTLEPVSFADLEREAREHGWTEQADVLATGSVSRADYEQAIDHVRTCAEQGGNGISEPTLSPIDNLTLEFGFPVGASDDEEIWALSDACLQRWFWSVSIAYRATHDAVMDADIRDASLACLADRGYVMSGDIRNAQDMAVRMPFEAEHDLGECIVSAAEEVRPDLDGVSVSW</sequence>
<name>A0A3M2JR89_9CELL</name>
<evidence type="ECO:0000313" key="1">
    <source>
        <dbReference type="EMBL" id="RMI12738.1"/>
    </source>
</evidence>
<keyword evidence="2" id="KW-1185">Reference proteome</keyword>
<evidence type="ECO:0000313" key="2">
    <source>
        <dbReference type="Proteomes" id="UP000269289"/>
    </source>
</evidence>
<proteinExistence type="predicted"/>
<protein>
    <submittedName>
        <fullName evidence="1">Uncharacterized protein</fullName>
    </submittedName>
</protein>
<dbReference type="EMBL" id="RFFI01000030">
    <property type="protein sequence ID" value="RMI12738.1"/>
    <property type="molecule type" value="Genomic_DNA"/>
</dbReference>
<accession>A0A3M2JR89</accession>
<organism evidence="1 2">
    <name type="scientific">Cellulomonas triticagri</name>
    <dbReference type="NCBI Taxonomy" id="2483352"/>
    <lineage>
        <taxon>Bacteria</taxon>
        <taxon>Bacillati</taxon>
        <taxon>Actinomycetota</taxon>
        <taxon>Actinomycetes</taxon>
        <taxon>Micrococcales</taxon>
        <taxon>Cellulomonadaceae</taxon>
        <taxon>Cellulomonas</taxon>
    </lineage>
</organism>
<comment type="caution">
    <text evidence="1">The sequence shown here is derived from an EMBL/GenBank/DDBJ whole genome shotgun (WGS) entry which is preliminary data.</text>
</comment>
<gene>
    <name evidence="1" type="ORF">EBM89_07290</name>
</gene>
<dbReference type="AlphaFoldDB" id="A0A3M2JR89"/>
<dbReference type="Proteomes" id="UP000269289">
    <property type="component" value="Unassembled WGS sequence"/>
</dbReference>
<reference evidence="1 2" key="1">
    <citation type="submission" date="2018-10" db="EMBL/GenBank/DDBJ databases">
        <title>Isolation, diversity and antifungal activity of actinobacteria from wheat.</title>
        <authorList>
            <person name="Han C."/>
        </authorList>
    </citation>
    <scope>NUCLEOTIDE SEQUENCE [LARGE SCALE GENOMIC DNA]</scope>
    <source>
        <strain evidence="1 2">NEAU-YY56</strain>
    </source>
</reference>